<evidence type="ECO:0000256" key="2">
    <source>
        <dbReference type="SAM" id="SignalP"/>
    </source>
</evidence>
<evidence type="ECO:0008006" key="5">
    <source>
        <dbReference type="Google" id="ProtNLM"/>
    </source>
</evidence>
<keyword evidence="2" id="KW-0732">Signal</keyword>
<sequence>MAHRLLIGLGAAALLTAGTGALAPAAFAQDLPAGVSCSGSSCRNDNDDAYRVRIRVSCQRLIDGYDSSVWVAAHSTKQVPANCPGHWEQGPMQVDPPKMEPDGTWSAPSVKNGPDEFKPGFVTGIEYLSAAVDNNPPAPTPSGSGS</sequence>
<gene>
    <name evidence="3" type="ORF">D7D52_25800</name>
</gene>
<evidence type="ECO:0000313" key="4">
    <source>
        <dbReference type="Proteomes" id="UP000267164"/>
    </source>
</evidence>
<feature type="region of interest" description="Disordered" evidence="1">
    <location>
        <begin position="81"/>
        <end position="114"/>
    </location>
</feature>
<name>A0A386ZHJ0_9NOCA</name>
<dbReference type="OrthoDB" id="4558736at2"/>
<protein>
    <recommendedName>
        <fullName evidence="5">Secreted protein</fullName>
    </recommendedName>
</protein>
<dbReference type="RefSeq" id="WP_120740385.1">
    <property type="nucleotide sequence ID" value="NZ_CP032568.1"/>
</dbReference>
<dbReference type="AlphaFoldDB" id="A0A386ZHJ0"/>
<evidence type="ECO:0000313" key="3">
    <source>
        <dbReference type="EMBL" id="AYF76663.1"/>
    </source>
</evidence>
<keyword evidence="4" id="KW-1185">Reference proteome</keyword>
<accession>A0A386ZHJ0</accession>
<dbReference type="Proteomes" id="UP000267164">
    <property type="component" value="Chromosome"/>
</dbReference>
<reference evidence="3 4" key="1">
    <citation type="submission" date="2018-09" db="EMBL/GenBank/DDBJ databases">
        <title>Nocardia yunnanensis sp. nov., an actinomycete isolated from a soil sample.</title>
        <authorList>
            <person name="Zhang J."/>
        </authorList>
    </citation>
    <scope>NUCLEOTIDE SEQUENCE [LARGE SCALE GENOMIC DNA]</scope>
    <source>
        <strain evidence="3 4">CFHS0054</strain>
    </source>
</reference>
<dbReference type="KEGG" id="nyu:D7D52_25800"/>
<organism evidence="3 4">
    <name type="scientific">Nocardia yunnanensis</name>
    <dbReference type="NCBI Taxonomy" id="2382165"/>
    <lineage>
        <taxon>Bacteria</taxon>
        <taxon>Bacillati</taxon>
        <taxon>Actinomycetota</taxon>
        <taxon>Actinomycetes</taxon>
        <taxon>Mycobacteriales</taxon>
        <taxon>Nocardiaceae</taxon>
        <taxon>Nocardia</taxon>
    </lineage>
</organism>
<dbReference type="EMBL" id="CP032568">
    <property type="protein sequence ID" value="AYF76663.1"/>
    <property type="molecule type" value="Genomic_DNA"/>
</dbReference>
<feature type="chain" id="PRO_5017254419" description="Secreted protein" evidence="2">
    <location>
        <begin position="29"/>
        <end position="146"/>
    </location>
</feature>
<proteinExistence type="predicted"/>
<feature type="signal peptide" evidence="2">
    <location>
        <begin position="1"/>
        <end position="28"/>
    </location>
</feature>
<evidence type="ECO:0000256" key="1">
    <source>
        <dbReference type="SAM" id="MobiDB-lite"/>
    </source>
</evidence>